<name>A0A2T0TLV0_9PSEU</name>
<dbReference type="InterPro" id="IPR027417">
    <property type="entry name" value="P-loop_NTPase"/>
</dbReference>
<evidence type="ECO:0000313" key="1">
    <source>
        <dbReference type="EMBL" id="PRY46508.1"/>
    </source>
</evidence>
<comment type="caution">
    <text evidence="1">The sequence shown here is derived from an EMBL/GenBank/DDBJ whole genome shotgun (WGS) entry which is preliminary data.</text>
</comment>
<reference evidence="1 2" key="1">
    <citation type="submission" date="2018-03" db="EMBL/GenBank/DDBJ databases">
        <title>Genomic Encyclopedia of Archaeal and Bacterial Type Strains, Phase II (KMG-II): from individual species to whole genera.</title>
        <authorList>
            <person name="Goeker M."/>
        </authorList>
    </citation>
    <scope>NUCLEOTIDE SEQUENCE [LARGE SCALE GENOMIC DNA]</scope>
    <source>
        <strain evidence="1 2">DSM 44720</strain>
    </source>
</reference>
<protein>
    <recommendedName>
        <fullName evidence="3">Dynamin family protein</fullName>
    </recommendedName>
</protein>
<keyword evidence="2" id="KW-1185">Reference proteome</keyword>
<dbReference type="Gene3D" id="3.40.50.300">
    <property type="entry name" value="P-loop containing nucleotide triphosphate hydrolases"/>
    <property type="match status" value="1"/>
</dbReference>
<evidence type="ECO:0008006" key="3">
    <source>
        <dbReference type="Google" id="ProtNLM"/>
    </source>
</evidence>
<organism evidence="1 2">
    <name type="scientific">Umezawaea tangerina</name>
    <dbReference type="NCBI Taxonomy" id="84725"/>
    <lineage>
        <taxon>Bacteria</taxon>
        <taxon>Bacillati</taxon>
        <taxon>Actinomycetota</taxon>
        <taxon>Actinomycetes</taxon>
        <taxon>Pseudonocardiales</taxon>
        <taxon>Pseudonocardiaceae</taxon>
        <taxon>Umezawaea</taxon>
    </lineage>
</organism>
<sequence length="463" mass="51214">MSLEAKVWALLNEALIVYRDSPRATGWLRNQLARFGEPVRIAVAGSQRIGKSTVVNALIGEEFTAGSGFTWYRDGVRARATAFTPSGPQEVPVVRREGRPHVEIGMWDQVDRLIVDWPTRSLRDATIIDTPPTATSDQVYREADAVLYLMRHLQDVDLRYLQAAHENPIARVSPINTVVLLAKADEIGAGRIDALSSTKQIARRYRREVRVEPLCQNVIAVAGLIAVAARTMKPEEFTALTALAALPRTELEDHLLSVDRFVGNDFPVALAPSVRQGLLERYGIFGVRLTATLIRQGFDTQVKLVTQLVQRSGLGELRDSIAQYFTDRREVLKARSALLALEVVLRAEPKPAARKIVMDLERIVSSAHDVRELRLLAALQGGRTRLPAALEPEASRLVGGLGTATQARLGLEYEADETEQRYLIADLLARWREQAANPVLDQDQRRAATVVVRSCEGMLSGLG</sequence>
<dbReference type="OrthoDB" id="4379468at2"/>
<accession>A0A2T0TLV0</accession>
<dbReference type="EMBL" id="PVTF01000001">
    <property type="protein sequence ID" value="PRY46508.1"/>
    <property type="molecule type" value="Genomic_DNA"/>
</dbReference>
<dbReference type="RefSeq" id="WP_106185524.1">
    <property type="nucleotide sequence ID" value="NZ_PVTF01000001.1"/>
</dbReference>
<dbReference type="CDD" id="cd00882">
    <property type="entry name" value="Ras_like_GTPase"/>
    <property type="match status" value="1"/>
</dbReference>
<dbReference type="Proteomes" id="UP000239494">
    <property type="component" value="Unassembled WGS sequence"/>
</dbReference>
<proteinExistence type="predicted"/>
<evidence type="ECO:0000313" key="2">
    <source>
        <dbReference type="Proteomes" id="UP000239494"/>
    </source>
</evidence>
<dbReference type="AlphaFoldDB" id="A0A2T0TLV0"/>
<gene>
    <name evidence="1" type="ORF">CLV43_101784</name>
</gene>
<dbReference type="SUPFAM" id="SSF52540">
    <property type="entry name" value="P-loop containing nucleoside triphosphate hydrolases"/>
    <property type="match status" value="1"/>
</dbReference>